<dbReference type="InterPro" id="IPR003594">
    <property type="entry name" value="HATPase_dom"/>
</dbReference>
<feature type="modified residue" description="Phosphohistidine" evidence="6">
    <location>
        <position position="48"/>
    </location>
</feature>
<dbReference type="InterPro" id="IPR051315">
    <property type="entry name" value="Bact_Chemotaxis_CheA"/>
</dbReference>
<name>A0A2M7P2P5_9BACT</name>
<dbReference type="InterPro" id="IPR036890">
    <property type="entry name" value="HATPase_C_sf"/>
</dbReference>
<dbReference type="Gene3D" id="1.10.287.560">
    <property type="entry name" value="Histidine kinase CheA-like, homodimeric domain"/>
    <property type="match status" value="1"/>
</dbReference>
<dbReference type="Gene3D" id="3.30.565.10">
    <property type="entry name" value="Histidine kinase-like ATPase, C-terminal domain"/>
    <property type="match status" value="1"/>
</dbReference>
<dbReference type="SMART" id="SM00073">
    <property type="entry name" value="HPT"/>
    <property type="match status" value="1"/>
</dbReference>
<reference evidence="13" key="1">
    <citation type="submission" date="2017-09" db="EMBL/GenBank/DDBJ databases">
        <title>Depth-based differentiation of microbial function through sediment-hosted aquifers and enrichment of novel symbionts in the deep terrestrial subsurface.</title>
        <authorList>
            <person name="Probst A.J."/>
            <person name="Ladd B."/>
            <person name="Jarett J.K."/>
            <person name="Geller-Mcgrath D.E."/>
            <person name="Sieber C.M.K."/>
            <person name="Emerson J.B."/>
            <person name="Anantharaman K."/>
            <person name="Thomas B.C."/>
            <person name="Malmstrom R."/>
            <person name="Stieglmeier M."/>
            <person name="Klingl A."/>
            <person name="Woyke T."/>
            <person name="Ryan C.M."/>
            <person name="Banfield J.F."/>
        </authorList>
    </citation>
    <scope>NUCLEOTIDE SEQUENCE [LARGE SCALE GENOMIC DNA]</scope>
</reference>
<dbReference type="InterPro" id="IPR008207">
    <property type="entry name" value="Sig_transdc_His_kin_Hpt_dom"/>
</dbReference>
<evidence type="ECO:0000256" key="2">
    <source>
        <dbReference type="ARBA" id="ARBA00012438"/>
    </source>
</evidence>
<dbReference type="GO" id="GO:0000155">
    <property type="term" value="F:phosphorelay sensor kinase activity"/>
    <property type="evidence" value="ECO:0007669"/>
    <property type="project" value="InterPro"/>
</dbReference>
<dbReference type="Pfam" id="PF00072">
    <property type="entry name" value="Response_reg"/>
    <property type="match status" value="1"/>
</dbReference>
<dbReference type="FunFam" id="3.30.565.10:FF:000016">
    <property type="entry name" value="Chemotaxis protein CheA, putative"/>
    <property type="match status" value="1"/>
</dbReference>
<dbReference type="SMART" id="SM00448">
    <property type="entry name" value="REC"/>
    <property type="match status" value="1"/>
</dbReference>
<dbReference type="Pfam" id="PF02518">
    <property type="entry name" value="HATPase_c"/>
    <property type="match status" value="1"/>
</dbReference>
<dbReference type="InterPro" id="IPR037006">
    <property type="entry name" value="CheA-like_homodim_sf"/>
</dbReference>
<keyword evidence="3 7" id="KW-0597">Phosphoprotein</keyword>
<dbReference type="SMART" id="SM00260">
    <property type="entry name" value="CheW"/>
    <property type="match status" value="1"/>
</dbReference>
<evidence type="ECO:0000259" key="11">
    <source>
        <dbReference type="PROSITE" id="PS50894"/>
    </source>
</evidence>
<dbReference type="InterPro" id="IPR036061">
    <property type="entry name" value="CheW-like_dom_sf"/>
</dbReference>
<dbReference type="Gene3D" id="2.30.30.40">
    <property type="entry name" value="SH3 Domains"/>
    <property type="match status" value="1"/>
</dbReference>
<dbReference type="PANTHER" id="PTHR43395:SF1">
    <property type="entry name" value="CHEMOTAXIS PROTEIN CHEA"/>
    <property type="match status" value="1"/>
</dbReference>
<feature type="modified residue" description="4-aspartylphosphate" evidence="7">
    <location>
        <position position="708"/>
    </location>
</feature>
<feature type="domain" description="Response regulatory" evidence="9">
    <location>
        <begin position="659"/>
        <end position="775"/>
    </location>
</feature>
<evidence type="ECO:0000313" key="13">
    <source>
        <dbReference type="Proteomes" id="UP000231028"/>
    </source>
</evidence>
<dbReference type="PROSITE" id="PS50110">
    <property type="entry name" value="RESPONSE_REGULATORY"/>
    <property type="match status" value="1"/>
</dbReference>
<dbReference type="SUPFAM" id="SSF55874">
    <property type="entry name" value="ATPase domain of HSP90 chaperone/DNA topoisomerase II/histidine kinase"/>
    <property type="match status" value="1"/>
</dbReference>
<dbReference type="SUPFAM" id="SSF52172">
    <property type="entry name" value="CheY-like"/>
    <property type="match status" value="1"/>
</dbReference>
<dbReference type="SUPFAM" id="SSF50341">
    <property type="entry name" value="CheW-like"/>
    <property type="match status" value="1"/>
</dbReference>
<comment type="caution">
    <text evidence="12">The sequence shown here is derived from an EMBL/GenBank/DDBJ whole genome shotgun (WGS) entry which is preliminary data.</text>
</comment>
<dbReference type="GO" id="GO:0005737">
    <property type="term" value="C:cytoplasm"/>
    <property type="evidence" value="ECO:0007669"/>
    <property type="project" value="InterPro"/>
</dbReference>
<dbReference type="EC" id="2.7.13.3" evidence="2"/>
<dbReference type="Pfam" id="PF01627">
    <property type="entry name" value="Hpt"/>
    <property type="match status" value="1"/>
</dbReference>
<gene>
    <name evidence="12" type="ORF">COZ13_03065</name>
</gene>
<dbReference type="InterPro" id="IPR002545">
    <property type="entry name" value="CheW-lke_dom"/>
</dbReference>
<dbReference type="EMBL" id="PFKI01000096">
    <property type="protein sequence ID" value="PIY19877.1"/>
    <property type="molecule type" value="Genomic_DNA"/>
</dbReference>
<dbReference type="SMART" id="SM00387">
    <property type="entry name" value="HATPase_c"/>
    <property type="match status" value="1"/>
</dbReference>
<accession>A0A2M7P2P5</accession>
<dbReference type="InterPro" id="IPR001789">
    <property type="entry name" value="Sig_transdc_resp-reg_receiver"/>
</dbReference>
<evidence type="ECO:0000256" key="5">
    <source>
        <dbReference type="ARBA" id="ARBA00022777"/>
    </source>
</evidence>
<dbReference type="InterPro" id="IPR004105">
    <property type="entry name" value="CheA-like_dim"/>
</dbReference>
<dbReference type="CDD" id="cd00088">
    <property type="entry name" value="HPT"/>
    <property type="match status" value="1"/>
</dbReference>
<evidence type="ECO:0000259" key="9">
    <source>
        <dbReference type="PROSITE" id="PS50110"/>
    </source>
</evidence>
<dbReference type="InterPro" id="IPR036641">
    <property type="entry name" value="HPT_dom_sf"/>
</dbReference>
<evidence type="ECO:0000256" key="3">
    <source>
        <dbReference type="ARBA" id="ARBA00022553"/>
    </source>
</evidence>
<dbReference type="InterPro" id="IPR005467">
    <property type="entry name" value="His_kinase_dom"/>
</dbReference>
<dbReference type="SMART" id="SM01231">
    <property type="entry name" value="H-kinase_dim"/>
    <property type="match status" value="1"/>
</dbReference>
<dbReference type="SUPFAM" id="SSF47226">
    <property type="entry name" value="Histidine-containing phosphotransfer domain, HPT domain"/>
    <property type="match status" value="1"/>
</dbReference>
<organism evidence="12 13">
    <name type="scientific">Candidatus Desantisbacteria bacterium CG_4_10_14_3_um_filter_40_18</name>
    <dbReference type="NCBI Taxonomy" id="1974544"/>
    <lineage>
        <taxon>Bacteria</taxon>
        <taxon>Candidatus Desantisiibacteriota</taxon>
    </lineage>
</organism>
<dbReference type="PANTHER" id="PTHR43395">
    <property type="entry name" value="SENSOR HISTIDINE KINASE CHEA"/>
    <property type="match status" value="1"/>
</dbReference>
<keyword evidence="5" id="KW-0418">Kinase</keyword>
<feature type="domain" description="CheW-like" evidence="10">
    <location>
        <begin position="503"/>
        <end position="640"/>
    </location>
</feature>
<keyword evidence="4" id="KW-0808">Transferase</keyword>
<evidence type="ECO:0000259" key="10">
    <source>
        <dbReference type="PROSITE" id="PS50851"/>
    </source>
</evidence>
<evidence type="ECO:0000256" key="4">
    <source>
        <dbReference type="ARBA" id="ARBA00022679"/>
    </source>
</evidence>
<evidence type="ECO:0000313" key="12">
    <source>
        <dbReference type="EMBL" id="PIY19877.1"/>
    </source>
</evidence>
<dbReference type="Pfam" id="PF01584">
    <property type="entry name" value="CheW"/>
    <property type="match status" value="1"/>
</dbReference>
<dbReference type="Gene3D" id="3.40.50.2300">
    <property type="match status" value="1"/>
</dbReference>
<dbReference type="Gene3D" id="1.20.120.160">
    <property type="entry name" value="HPT domain"/>
    <property type="match status" value="1"/>
</dbReference>
<dbReference type="PROSITE" id="PS50894">
    <property type="entry name" value="HPT"/>
    <property type="match status" value="1"/>
</dbReference>
<evidence type="ECO:0000259" key="8">
    <source>
        <dbReference type="PROSITE" id="PS50109"/>
    </source>
</evidence>
<dbReference type="PROSITE" id="PS50851">
    <property type="entry name" value="CHEW"/>
    <property type="match status" value="1"/>
</dbReference>
<dbReference type="PRINTS" id="PR00344">
    <property type="entry name" value="BCTRLSENSOR"/>
</dbReference>
<dbReference type="AlphaFoldDB" id="A0A2M7P2P5"/>
<evidence type="ECO:0000256" key="7">
    <source>
        <dbReference type="PROSITE-ProRule" id="PRU00169"/>
    </source>
</evidence>
<dbReference type="CDD" id="cd16916">
    <property type="entry name" value="HATPase_CheA-like"/>
    <property type="match status" value="1"/>
</dbReference>
<feature type="domain" description="HPt" evidence="11">
    <location>
        <begin position="1"/>
        <end position="105"/>
    </location>
</feature>
<dbReference type="PROSITE" id="PS50109">
    <property type="entry name" value="HIS_KIN"/>
    <property type="match status" value="1"/>
</dbReference>
<protein>
    <recommendedName>
        <fullName evidence="2">histidine kinase</fullName>
        <ecNumber evidence="2">2.7.13.3</ecNumber>
    </recommendedName>
</protein>
<evidence type="ECO:0000256" key="1">
    <source>
        <dbReference type="ARBA" id="ARBA00000085"/>
    </source>
</evidence>
<dbReference type="InterPro" id="IPR011006">
    <property type="entry name" value="CheY-like_superfamily"/>
</dbReference>
<sequence>MKFDKSFFIAKFKEETDERLQRLDRDFVILEANPDNEDVIAEIFRDAHTLKGSAKMVGLFEINQIGHKMEDVLGKVKEKQIPFTPELSDVLFECLDNIRVLLDAEIKGQKATISIDSLLSRLEKAETGSLEKKEISAIFSSVPETLPFEQPKKEAVIPEPLPEVTIPVHAAPAVVAKTVPVQALEPSAQGYEEEEKTPREKIQVEETIRVGIGKLDALLNLTSEMVINKIRFNHLLEIFKELKNLTITQLFFLDQAKERMASVEGRLFSEFVQIDKLGQQIKDRTNELFREYSGSTSRLSTVISDLDHVVMDVRMLPVSTVFDTFPRLVRDISREVNKEITLEICGGDTGLDKMILEEIKDPLLHLIRNCIDHGLETPQERIDAGKPRAGKIVLSANHEAGRIVIRIEDDGKGIDPKKVKQSALYKKVITVQEAEKLSDKEALYLIFLPGFSTKEIITDVSGRGVGLDVVKKNVEKLKGTVMVQSDINKGTIFTLMLPLTLATIHAMIIRVGSEIFAIPTVTIEETVRVELHEIKTVVDKDVVIINNRHIPVVQLASVLDLKSTGTKKTTSNKLPIIILNVDETRIGFLVDELISEEEVVIKNMGDYLKNVPNTAGATILGEGEVVIILNVSELIKSAKIVKETHLLDDIKDEQYPTYSILVVDDAAVLRGLEKSMLEGAGYSVDLAVDGMDGFEKAKKKKYDLIVTDVEMPRMDGFELTMKLRDDAVYRDIPVVIVTAREKEEDKKRGIDVGADAYIVKTSFDQSKLLDTVEQLIG</sequence>
<evidence type="ECO:0000256" key="6">
    <source>
        <dbReference type="PROSITE-ProRule" id="PRU00110"/>
    </source>
</evidence>
<dbReference type="Proteomes" id="UP000231028">
    <property type="component" value="Unassembled WGS sequence"/>
</dbReference>
<feature type="domain" description="Histidine kinase" evidence="8">
    <location>
        <begin position="251"/>
        <end position="501"/>
    </location>
</feature>
<dbReference type="Pfam" id="PF02895">
    <property type="entry name" value="H-kinase_dim"/>
    <property type="match status" value="1"/>
</dbReference>
<dbReference type="InterPro" id="IPR004358">
    <property type="entry name" value="Sig_transdc_His_kin-like_C"/>
</dbReference>
<proteinExistence type="predicted"/>
<comment type="catalytic activity">
    <reaction evidence="1">
        <text>ATP + protein L-histidine = ADP + protein N-phospho-L-histidine.</text>
        <dbReference type="EC" id="2.7.13.3"/>
    </reaction>
</comment>
<dbReference type="GO" id="GO:0006935">
    <property type="term" value="P:chemotaxis"/>
    <property type="evidence" value="ECO:0007669"/>
    <property type="project" value="InterPro"/>
</dbReference>